<dbReference type="EMBL" id="CH987501">
    <property type="protein sequence ID" value="EDX16025.1"/>
    <property type="molecule type" value="Genomic_DNA"/>
</dbReference>
<evidence type="ECO:0000256" key="5">
    <source>
        <dbReference type="ARBA" id="ARBA00022723"/>
    </source>
</evidence>
<dbReference type="Gene3D" id="3.40.50.1010">
    <property type="entry name" value="5'-nuclease"/>
    <property type="match status" value="1"/>
</dbReference>
<dbReference type="Pfam" id="PF00867">
    <property type="entry name" value="XPG_I"/>
    <property type="match status" value="1"/>
</dbReference>
<dbReference type="GO" id="GO:0046872">
    <property type="term" value="F:metal ion binding"/>
    <property type="evidence" value="ECO:0007669"/>
    <property type="project" value="UniProtKB-KW"/>
</dbReference>
<keyword evidence="15" id="KW-1185">Reference proteome</keyword>
<dbReference type="GO" id="GO:0003697">
    <property type="term" value="F:single-stranded DNA binding"/>
    <property type="evidence" value="ECO:0007669"/>
    <property type="project" value="TreeGrafter"/>
</dbReference>
<evidence type="ECO:0000313" key="15">
    <source>
        <dbReference type="Proteomes" id="UP000000304"/>
    </source>
</evidence>
<evidence type="ECO:0000256" key="7">
    <source>
        <dbReference type="ARBA" id="ARBA00022763"/>
    </source>
</evidence>
<evidence type="ECO:0000313" key="14">
    <source>
        <dbReference type="EMBL" id="EDX16025.1"/>
    </source>
</evidence>
<sequence length="259" mass="28950">MGMSISQRMSIDCQEQLRLFGIPYIVAPMEAEAQCAFLNATDLTHGTITDDSDIWLFGGRTVYKNFFAQNKHVMEFRAEQIEQTFNCNRGKLIQLACLVGSDYTTGIHGIGAVTALEILASFSGQDGNGPGICNQSVLQTLIKFRDWWQAHTPPPPSTPTDNRAVLRTPYSVLLVPVAASISMAHTHPRRHPCAPSSDSKQNDGWILMRHSRRLLLRLRRRGGWLFIVSASICVTVHSRLSRFSDFQPQTRDMSESGLM</sequence>
<comment type="cofactor">
    <cofactor evidence="1">
        <name>Mg(2+)</name>
        <dbReference type="ChEBI" id="CHEBI:18420"/>
    </cofactor>
</comment>
<dbReference type="PROSITE" id="PS00842">
    <property type="entry name" value="XPG_2"/>
    <property type="match status" value="1"/>
</dbReference>
<dbReference type="GO" id="GO:0017108">
    <property type="term" value="F:5'-flap endonuclease activity"/>
    <property type="evidence" value="ECO:0007669"/>
    <property type="project" value="UniProtKB-ARBA"/>
</dbReference>
<keyword evidence="5" id="KW-0479">Metal-binding</keyword>
<dbReference type="PANTHER" id="PTHR16171">
    <property type="entry name" value="DNA REPAIR PROTEIN COMPLEMENTING XP-G CELLS-RELATED"/>
    <property type="match status" value="1"/>
</dbReference>
<evidence type="ECO:0000256" key="9">
    <source>
        <dbReference type="ARBA" id="ARBA00022842"/>
    </source>
</evidence>
<evidence type="ECO:0000256" key="4">
    <source>
        <dbReference type="ARBA" id="ARBA00022722"/>
    </source>
</evidence>
<keyword evidence="7" id="KW-0227">DNA damage</keyword>
<keyword evidence="3" id="KW-0597">Phosphoprotein</keyword>
<dbReference type="GO" id="GO:0000400">
    <property type="term" value="F:four-way junction DNA binding"/>
    <property type="evidence" value="ECO:0007669"/>
    <property type="project" value="UniProtKB-ARBA"/>
</dbReference>
<evidence type="ECO:0000256" key="10">
    <source>
        <dbReference type="ARBA" id="ARBA00023204"/>
    </source>
</evidence>
<dbReference type="InterPro" id="IPR029060">
    <property type="entry name" value="PIN-like_dom_sf"/>
</dbReference>
<protein>
    <submittedName>
        <fullName evidence="14">GD20054</fullName>
    </submittedName>
</protein>
<evidence type="ECO:0000256" key="11">
    <source>
        <dbReference type="ARBA" id="ARBA00023242"/>
    </source>
</evidence>
<dbReference type="SMART" id="SM00484">
    <property type="entry name" value="XPGI"/>
    <property type="match status" value="1"/>
</dbReference>
<keyword evidence="6" id="KW-0255">Endonuclease</keyword>
<dbReference type="SMART" id="SM00279">
    <property type="entry name" value="HhH2"/>
    <property type="match status" value="1"/>
</dbReference>
<dbReference type="CDD" id="cd09868">
    <property type="entry name" value="PIN_XPG_RAD2"/>
    <property type="match status" value="1"/>
</dbReference>
<feature type="domain" description="XPG-I" evidence="13">
    <location>
        <begin position="18"/>
        <end position="87"/>
    </location>
</feature>
<evidence type="ECO:0000256" key="2">
    <source>
        <dbReference type="ARBA" id="ARBA00004123"/>
    </source>
</evidence>
<keyword evidence="9" id="KW-0460">Magnesium</keyword>
<evidence type="ECO:0000259" key="13">
    <source>
        <dbReference type="SMART" id="SM00484"/>
    </source>
</evidence>
<dbReference type="HOGENOM" id="CLU_1074689_0_0_1"/>
<dbReference type="Proteomes" id="UP000000304">
    <property type="component" value="Unassembled WGS sequence"/>
</dbReference>
<comment type="similarity">
    <text evidence="12">Belongs to the XPG/RAD2 endonuclease family. GEN subfamily.</text>
</comment>
<dbReference type="SUPFAM" id="SSF47807">
    <property type="entry name" value="5' to 3' exonuclease, C-terminal subdomain"/>
    <property type="match status" value="1"/>
</dbReference>
<keyword evidence="10" id="KW-0234">DNA repair</keyword>
<dbReference type="InterPro" id="IPR036279">
    <property type="entry name" value="5-3_exonuclease_C_sf"/>
</dbReference>
<dbReference type="AlphaFoldDB" id="B4NVE4"/>
<dbReference type="InterPro" id="IPR006086">
    <property type="entry name" value="XPG-I_dom"/>
</dbReference>
<evidence type="ECO:0000256" key="12">
    <source>
        <dbReference type="ARBA" id="ARBA00038112"/>
    </source>
</evidence>
<dbReference type="SUPFAM" id="SSF88723">
    <property type="entry name" value="PIN domain-like"/>
    <property type="match status" value="1"/>
</dbReference>
<dbReference type="GO" id="GO:0005634">
    <property type="term" value="C:nucleus"/>
    <property type="evidence" value="ECO:0007669"/>
    <property type="project" value="UniProtKB-SubCell"/>
</dbReference>
<dbReference type="STRING" id="7240.B4NVE4"/>
<dbReference type="InterPro" id="IPR019974">
    <property type="entry name" value="XPG_CS"/>
</dbReference>
<keyword evidence="11" id="KW-0539">Nucleus</keyword>
<name>B4NVE4_DROSI</name>
<dbReference type="GO" id="GO:0070914">
    <property type="term" value="P:UV-damage excision repair"/>
    <property type="evidence" value="ECO:0007669"/>
    <property type="project" value="EnsemblMetazoa"/>
</dbReference>
<dbReference type="PANTHER" id="PTHR16171:SF7">
    <property type="entry name" value="DNA REPAIR PROTEIN RAD2"/>
    <property type="match status" value="1"/>
</dbReference>
<evidence type="ECO:0000256" key="6">
    <source>
        <dbReference type="ARBA" id="ARBA00022759"/>
    </source>
</evidence>
<dbReference type="SMR" id="B4NVE4"/>
<dbReference type="OrthoDB" id="31113at2759"/>
<proteinExistence type="inferred from homology"/>
<evidence type="ECO:0000256" key="8">
    <source>
        <dbReference type="ARBA" id="ARBA00022801"/>
    </source>
</evidence>
<dbReference type="FunFam" id="1.10.150.20:FF:000030">
    <property type="entry name" value="Flap endonuclease GEN-like 1"/>
    <property type="match status" value="1"/>
</dbReference>
<evidence type="ECO:0000256" key="3">
    <source>
        <dbReference type="ARBA" id="ARBA00022553"/>
    </source>
</evidence>
<evidence type="ECO:0000256" key="1">
    <source>
        <dbReference type="ARBA" id="ARBA00001946"/>
    </source>
</evidence>
<dbReference type="PRINTS" id="PR00853">
    <property type="entry name" value="XPGRADSUPER"/>
</dbReference>
<comment type="subcellular location">
    <subcellularLocation>
        <location evidence="2">Nucleus</location>
    </subcellularLocation>
</comment>
<reference evidence="14 15" key="1">
    <citation type="journal article" date="2007" name="Nature">
        <title>Evolution of genes and genomes on the Drosophila phylogeny.</title>
        <authorList>
            <consortium name="Drosophila 12 Genomes Consortium"/>
            <person name="Clark A.G."/>
            <person name="Eisen M.B."/>
            <person name="Smith D.R."/>
            <person name="Bergman C.M."/>
            <person name="Oliver B."/>
            <person name="Markow T.A."/>
            <person name="Kaufman T.C."/>
            <person name="Kellis M."/>
            <person name="Gelbart W."/>
            <person name="Iyer V.N."/>
            <person name="Pollard D.A."/>
            <person name="Sackton T.B."/>
            <person name="Larracuente A.M."/>
            <person name="Singh N.D."/>
            <person name="Abad J.P."/>
            <person name="Abt D.N."/>
            <person name="Adryan B."/>
            <person name="Aguade M."/>
            <person name="Akashi H."/>
            <person name="Anderson W.W."/>
            <person name="Aquadro C.F."/>
            <person name="Ardell D.H."/>
            <person name="Arguello R."/>
            <person name="Artieri C.G."/>
            <person name="Barbash D.A."/>
            <person name="Barker D."/>
            <person name="Barsanti P."/>
            <person name="Batterham P."/>
            <person name="Batzoglou S."/>
            <person name="Begun D."/>
            <person name="Bhutkar A."/>
            <person name="Blanco E."/>
            <person name="Bosak S.A."/>
            <person name="Bradley R.K."/>
            <person name="Brand A.D."/>
            <person name="Brent M.R."/>
            <person name="Brooks A.N."/>
            <person name="Brown R.H."/>
            <person name="Butlin R.K."/>
            <person name="Caggese C."/>
            <person name="Calvi B.R."/>
            <person name="Bernardo de Carvalho A."/>
            <person name="Caspi A."/>
            <person name="Castrezana S."/>
            <person name="Celniker S.E."/>
            <person name="Chang J.L."/>
            <person name="Chapple C."/>
            <person name="Chatterji S."/>
            <person name="Chinwalla A."/>
            <person name="Civetta A."/>
            <person name="Clifton S.W."/>
            <person name="Comeron J.M."/>
            <person name="Costello J.C."/>
            <person name="Coyne J.A."/>
            <person name="Daub J."/>
            <person name="David R.G."/>
            <person name="Delcher A.L."/>
            <person name="Delehaunty K."/>
            <person name="Do C.B."/>
            <person name="Ebling H."/>
            <person name="Edwards K."/>
            <person name="Eickbush T."/>
            <person name="Evans J.D."/>
            <person name="Filipski A."/>
            <person name="Findeiss S."/>
            <person name="Freyhult E."/>
            <person name="Fulton L."/>
            <person name="Fulton R."/>
            <person name="Garcia A.C."/>
            <person name="Gardiner A."/>
            <person name="Garfield D.A."/>
            <person name="Garvin B.E."/>
            <person name="Gibson G."/>
            <person name="Gilbert D."/>
            <person name="Gnerre S."/>
            <person name="Godfrey J."/>
            <person name="Good R."/>
            <person name="Gotea V."/>
            <person name="Gravely B."/>
            <person name="Greenberg A.J."/>
            <person name="Griffiths-Jones S."/>
            <person name="Gross S."/>
            <person name="Guigo R."/>
            <person name="Gustafson E.A."/>
            <person name="Haerty W."/>
            <person name="Hahn M.W."/>
            <person name="Halligan D.L."/>
            <person name="Halpern A.L."/>
            <person name="Halter G.M."/>
            <person name="Han M.V."/>
            <person name="Heger A."/>
            <person name="Hillier L."/>
            <person name="Hinrichs A.S."/>
            <person name="Holmes I."/>
            <person name="Hoskins R.A."/>
            <person name="Hubisz M.J."/>
            <person name="Hultmark D."/>
            <person name="Huntley M.A."/>
            <person name="Jaffe D.B."/>
            <person name="Jagadeeshan S."/>
            <person name="Jeck W.R."/>
            <person name="Johnson J."/>
            <person name="Jones C.D."/>
            <person name="Jordan W.C."/>
            <person name="Karpen G.H."/>
            <person name="Kataoka E."/>
            <person name="Keightley P.D."/>
            <person name="Kheradpour P."/>
            <person name="Kirkness E.F."/>
            <person name="Koerich L.B."/>
            <person name="Kristiansen K."/>
            <person name="Kudrna D."/>
            <person name="Kulathinal R.J."/>
            <person name="Kumar S."/>
            <person name="Kwok R."/>
            <person name="Lander E."/>
            <person name="Langley C.H."/>
            <person name="Lapoint R."/>
            <person name="Lazzaro B.P."/>
            <person name="Lee S.J."/>
            <person name="Levesque L."/>
            <person name="Li R."/>
            <person name="Lin C.F."/>
            <person name="Lin M.F."/>
            <person name="Lindblad-Toh K."/>
            <person name="Llopart A."/>
            <person name="Long M."/>
            <person name="Low L."/>
            <person name="Lozovsky E."/>
            <person name="Lu J."/>
            <person name="Luo M."/>
            <person name="Machado C.A."/>
            <person name="Makalowski W."/>
            <person name="Marzo M."/>
            <person name="Matsuda M."/>
            <person name="Matzkin L."/>
            <person name="McAllister B."/>
            <person name="McBride C.S."/>
            <person name="McKernan B."/>
            <person name="McKernan K."/>
            <person name="Mendez-Lago M."/>
            <person name="Minx P."/>
            <person name="Mollenhauer M.U."/>
            <person name="Montooth K."/>
            <person name="Mount S.M."/>
            <person name="Mu X."/>
            <person name="Myers E."/>
            <person name="Negre B."/>
            <person name="Newfeld S."/>
            <person name="Nielsen R."/>
            <person name="Noor M.A."/>
            <person name="O'Grady P."/>
            <person name="Pachter L."/>
            <person name="Papaceit M."/>
            <person name="Parisi M.J."/>
            <person name="Parisi M."/>
            <person name="Parts L."/>
            <person name="Pedersen J.S."/>
            <person name="Pesole G."/>
            <person name="Phillippy A.M."/>
            <person name="Ponting C.P."/>
            <person name="Pop M."/>
            <person name="Porcelli D."/>
            <person name="Powell J.R."/>
            <person name="Prohaska S."/>
            <person name="Pruitt K."/>
            <person name="Puig M."/>
            <person name="Quesneville H."/>
            <person name="Ram K.R."/>
            <person name="Rand D."/>
            <person name="Rasmussen M.D."/>
            <person name="Reed L.K."/>
            <person name="Reenan R."/>
            <person name="Reily A."/>
            <person name="Remington K.A."/>
            <person name="Rieger T.T."/>
            <person name="Ritchie M.G."/>
            <person name="Robin C."/>
            <person name="Rogers Y.H."/>
            <person name="Rohde C."/>
            <person name="Rozas J."/>
            <person name="Rubenfield M.J."/>
            <person name="Ruiz A."/>
            <person name="Russo S."/>
            <person name="Salzberg S.L."/>
            <person name="Sanchez-Gracia A."/>
            <person name="Saranga D.J."/>
            <person name="Sato H."/>
            <person name="Schaeffer S.W."/>
            <person name="Schatz M.C."/>
            <person name="Schlenke T."/>
            <person name="Schwartz R."/>
            <person name="Segarra C."/>
            <person name="Singh R.S."/>
            <person name="Sirot L."/>
            <person name="Sirota M."/>
            <person name="Sisneros N.B."/>
            <person name="Smith C.D."/>
            <person name="Smith T.F."/>
            <person name="Spieth J."/>
            <person name="Stage D.E."/>
            <person name="Stark A."/>
            <person name="Stephan W."/>
            <person name="Strausberg R.L."/>
            <person name="Strempel S."/>
            <person name="Sturgill D."/>
            <person name="Sutton G."/>
            <person name="Sutton G.G."/>
            <person name="Tao W."/>
            <person name="Teichmann S."/>
            <person name="Tobari Y.N."/>
            <person name="Tomimura Y."/>
            <person name="Tsolas J.M."/>
            <person name="Valente V.L."/>
            <person name="Venter E."/>
            <person name="Venter J.C."/>
            <person name="Vicario S."/>
            <person name="Vieira F.G."/>
            <person name="Vilella A.J."/>
            <person name="Villasante A."/>
            <person name="Walenz B."/>
            <person name="Wang J."/>
            <person name="Wasserman M."/>
            <person name="Watts T."/>
            <person name="Wilson D."/>
            <person name="Wilson R.K."/>
            <person name="Wing R.A."/>
            <person name="Wolfner M.F."/>
            <person name="Wong A."/>
            <person name="Wong G.K."/>
            <person name="Wu C.I."/>
            <person name="Wu G."/>
            <person name="Yamamoto D."/>
            <person name="Yang H.P."/>
            <person name="Yang S.P."/>
            <person name="Yorke J.A."/>
            <person name="Yoshida K."/>
            <person name="Zdobnov E."/>
            <person name="Zhang P."/>
            <person name="Zhang Y."/>
            <person name="Zimin A.V."/>
            <person name="Baldwin J."/>
            <person name="Abdouelleil A."/>
            <person name="Abdulkadir J."/>
            <person name="Abebe A."/>
            <person name="Abera B."/>
            <person name="Abreu J."/>
            <person name="Acer S.C."/>
            <person name="Aftuck L."/>
            <person name="Alexander A."/>
            <person name="An P."/>
            <person name="Anderson E."/>
            <person name="Anderson S."/>
            <person name="Arachi H."/>
            <person name="Azer M."/>
            <person name="Bachantsang P."/>
            <person name="Barry A."/>
            <person name="Bayul T."/>
            <person name="Berlin A."/>
            <person name="Bessette D."/>
            <person name="Bloom T."/>
            <person name="Blye J."/>
            <person name="Boguslavskiy L."/>
            <person name="Bonnet C."/>
            <person name="Boukhgalter B."/>
            <person name="Bourzgui I."/>
            <person name="Brown A."/>
            <person name="Cahill P."/>
            <person name="Channer S."/>
            <person name="Cheshatsang Y."/>
            <person name="Chuda L."/>
            <person name="Citroen M."/>
            <person name="Collymore A."/>
            <person name="Cooke P."/>
            <person name="Costello M."/>
            <person name="D'Aco K."/>
            <person name="Daza R."/>
            <person name="De Haan G."/>
            <person name="DeGray S."/>
            <person name="DeMaso C."/>
            <person name="Dhargay N."/>
            <person name="Dooley K."/>
            <person name="Dooley E."/>
            <person name="Doricent M."/>
            <person name="Dorje P."/>
            <person name="Dorjee K."/>
            <person name="Dupes A."/>
            <person name="Elong R."/>
            <person name="Falk J."/>
            <person name="Farina A."/>
            <person name="Faro S."/>
            <person name="Ferguson D."/>
            <person name="Fisher S."/>
            <person name="Foley C.D."/>
            <person name="Franke A."/>
            <person name="Friedrich D."/>
            <person name="Gadbois L."/>
            <person name="Gearin G."/>
            <person name="Gearin C.R."/>
            <person name="Giannoukos G."/>
            <person name="Goode T."/>
            <person name="Graham J."/>
            <person name="Grandbois E."/>
            <person name="Grewal S."/>
            <person name="Gyaltsen K."/>
            <person name="Hafez N."/>
            <person name="Hagos B."/>
            <person name="Hall J."/>
            <person name="Henson C."/>
            <person name="Hollinger A."/>
            <person name="Honan T."/>
            <person name="Huard M.D."/>
            <person name="Hughes L."/>
            <person name="Hurhula B."/>
            <person name="Husby M.E."/>
            <person name="Kamat A."/>
            <person name="Kanga B."/>
            <person name="Kashin S."/>
            <person name="Khazanovich D."/>
            <person name="Kisner P."/>
            <person name="Lance K."/>
            <person name="Lara M."/>
            <person name="Lee W."/>
            <person name="Lennon N."/>
            <person name="Letendre F."/>
            <person name="LeVine R."/>
            <person name="Lipovsky A."/>
            <person name="Liu X."/>
            <person name="Liu J."/>
            <person name="Liu S."/>
            <person name="Lokyitsang T."/>
            <person name="Lokyitsang Y."/>
            <person name="Lubonja R."/>
            <person name="Lui A."/>
            <person name="MacDonald P."/>
            <person name="Magnisalis V."/>
            <person name="Maru K."/>
            <person name="Matthews C."/>
            <person name="McCusker W."/>
            <person name="McDonough S."/>
            <person name="Mehta T."/>
            <person name="Meldrim J."/>
            <person name="Meneus L."/>
            <person name="Mihai O."/>
            <person name="Mihalev A."/>
            <person name="Mihova T."/>
            <person name="Mittelman R."/>
            <person name="Mlenga V."/>
            <person name="Montmayeur A."/>
            <person name="Mulrain L."/>
            <person name="Navidi A."/>
            <person name="Naylor J."/>
            <person name="Negash T."/>
            <person name="Nguyen T."/>
            <person name="Nguyen N."/>
            <person name="Nicol R."/>
            <person name="Norbu C."/>
            <person name="Norbu N."/>
            <person name="Novod N."/>
            <person name="O'Neill B."/>
            <person name="Osman S."/>
            <person name="Markiewicz E."/>
            <person name="Oyono O.L."/>
            <person name="Patti C."/>
            <person name="Phunkhang P."/>
            <person name="Pierre F."/>
            <person name="Priest M."/>
            <person name="Raghuraman S."/>
            <person name="Rege F."/>
            <person name="Reyes R."/>
            <person name="Rise C."/>
            <person name="Rogov P."/>
            <person name="Ross K."/>
            <person name="Ryan E."/>
            <person name="Settipalli S."/>
            <person name="Shea T."/>
            <person name="Sherpa N."/>
            <person name="Shi L."/>
            <person name="Shih D."/>
            <person name="Sparrow T."/>
            <person name="Spaulding J."/>
            <person name="Stalker J."/>
            <person name="Stange-Thomann N."/>
            <person name="Stavropoulos S."/>
            <person name="Stone C."/>
            <person name="Strader C."/>
            <person name="Tesfaye S."/>
            <person name="Thomson T."/>
            <person name="Thoulutsang Y."/>
            <person name="Thoulutsang D."/>
            <person name="Topham K."/>
            <person name="Topping I."/>
            <person name="Tsamla T."/>
            <person name="Vassiliev H."/>
            <person name="Vo A."/>
            <person name="Wangchuk T."/>
            <person name="Wangdi T."/>
            <person name="Weiand M."/>
            <person name="Wilkinson J."/>
            <person name="Wilson A."/>
            <person name="Yadav S."/>
            <person name="Young G."/>
            <person name="Yu Q."/>
            <person name="Zembek L."/>
            <person name="Zhong D."/>
            <person name="Zimmer A."/>
            <person name="Zwirko Z."/>
            <person name="Jaffe D.B."/>
            <person name="Alvarez P."/>
            <person name="Brockman W."/>
            <person name="Butler J."/>
            <person name="Chin C."/>
            <person name="Gnerre S."/>
            <person name="Grabherr M."/>
            <person name="Kleber M."/>
            <person name="Mauceli E."/>
            <person name="MacCallum I."/>
        </authorList>
    </citation>
    <scope>NUCLEOTIDE SEQUENCE [LARGE SCALE GENOMIC DNA]</scope>
    <source>
        <strain evidence="15">white501</strain>
    </source>
</reference>
<dbReference type="InterPro" id="IPR006084">
    <property type="entry name" value="XPG/Rad2"/>
</dbReference>
<dbReference type="Gene3D" id="1.10.150.20">
    <property type="entry name" value="5' to 3' exonuclease, C-terminal subdomain"/>
    <property type="match status" value="1"/>
</dbReference>
<keyword evidence="4" id="KW-0540">Nuclease</keyword>
<organism evidence="14 15">
    <name type="scientific">Drosophila simulans</name>
    <name type="common">Fruit fly</name>
    <dbReference type="NCBI Taxonomy" id="7240"/>
    <lineage>
        <taxon>Eukaryota</taxon>
        <taxon>Metazoa</taxon>
        <taxon>Ecdysozoa</taxon>
        <taxon>Arthropoda</taxon>
        <taxon>Hexapoda</taxon>
        <taxon>Insecta</taxon>
        <taxon>Pterygota</taxon>
        <taxon>Neoptera</taxon>
        <taxon>Endopterygota</taxon>
        <taxon>Diptera</taxon>
        <taxon>Brachycera</taxon>
        <taxon>Muscomorpha</taxon>
        <taxon>Ephydroidea</taxon>
        <taxon>Drosophilidae</taxon>
        <taxon>Drosophila</taxon>
        <taxon>Sophophora</taxon>
    </lineage>
</organism>
<dbReference type="GO" id="GO:0008821">
    <property type="term" value="F:crossover junction DNA endonuclease activity"/>
    <property type="evidence" value="ECO:0007669"/>
    <property type="project" value="UniProtKB-ARBA"/>
</dbReference>
<keyword evidence="8" id="KW-0378">Hydrolase</keyword>
<gene>
    <name evidence="14" type="primary">Dsim\GD20054</name>
    <name evidence="14" type="ORF">Dsim_GD20054</name>
</gene>
<accession>B4NVE4</accession>
<dbReference type="InterPro" id="IPR008918">
    <property type="entry name" value="HhH2"/>
</dbReference>